<comment type="caution">
    <text evidence="1">The sequence shown here is derived from an EMBL/GenBank/DDBJ whole genome shotgun (WGS) entry which is preliminary data.</text>
</comment>
<gene>
    <name evidence="1" type="ORF">HHI36_010856</name>
</gene>
<proteinExistence type="predicted"/>
<evidence type="ECO:0000313" key="1">
    <source>
        <dbReference type="EMBL" id="KAL3266694.1"/>
    </source>
</evidence>
<name>A0ABD2MJW1_9CUCU</name>
<accession>A0ABD2MJW1</accession>
<dbReference type="Proteomes" id="UP001516400">
    <property type="component" value="Unassembled WGS sequence"/>
</dbReference>
<dbReference type="AlphaFoldDB" id="A0ABD2MJW1"/>
<dbReference type="EMBL" id="JABFTP020000001">
    <property type="protein sequence ID" value="KAL3266694.1"/>
    <property type="molecule type" value="Genomic_DNA"/>
</dbReference>
<organism evidence="1 2">
    <name type="scientific">Cryptolaemus montrouzieri</name>
    <dbReference type="NCBI Taxonomy" id="559131"/>
    <lineage>
        <taxon>Eukaryota</taxon>
        <taxon>Metazoa</taxon>
        <taxon>Ecdysozoa</taxon>
        <taxon>Arthropoda</taxon>
        <taxon>Hexapoda</taxon>
        <taxon>Insecta</taxon>
        <taxon>Pterygota</taxon>
        <taxon>Neoptera</taxon>
        <taxon>Endopterygota</taxon>
        <taxon>Coleoptera</taxon>
        <taxon>Polyphaga</taxon>
        <taxon>Cucujiformia</taxon>
        <taxon>Coccinelloidea</taxon>
        <taxon>Coccinellidae</taxon>
        <taxon>Scymninae</taxon>
        <taxon>Scymnini</taxon>
        <taxon>Cryptolaemus</taxon>
    </lineage>
</organism>
<keyword evidence="2" id="KW-1185">Reference proteome</keyword>
<reference evidence="1 2" key="1">
    <citation type="journal article" date="2021" name="BMC Biol.">
        <title>Horizontally acquired antibacterial genes associated with adaptive radiation of ladybird beetles.</title>
        <authorList>
            <person name="Li H.S."/>
            <person name="Tang X.F."/>
            <person name="Huang Y.H."/>
            <person name="Xu Z.Y."/>
            <person name="Chen M.L."/>
            <person name="Du X.Y."/>
            <person name="Qiu B.Y."/>
            <person name="Chen P.T."/>
            <person name="Zhang W."/>
            <person name="Slipinski A."/>
            <person name="Escalona H.E."/>
            <person name="Waterhouse R.M."/>
            <person name="Zwick A."/>
            <person name="Pang H."/>
        </authorList>
    </citation>
    <scope>NUCLEOTIDE SEQUENCE [LARGE SCALE GENOMIC DNA]</scope>
    <source>
        <strain evidence="1">SYSU2018</strain>
    </source>
</reference>
<evidence type="ECO:0000313" key="2">
    <source>
        <dbReference type="Proteomes" id="UP001516400"/>
    </source>
</evidence>
<protein>
    <submittedName>
        <fullName evidence="1">Uncharacterized protein</fullName>
    </submittedName>
</protein>
<sequence length="95" mass="10928">MADGIRTGVVVGDFVEKTPNKDCETVDRCQERGTMDKESIESVNKFYLVSKSDKFYDKLCSNNAPKLNDELMPCEEDCRRKRCVDRYDSSESSDR</sequence>